<gene>
    <name evidence="1" type="ORF">PanWU01x14_093770</name>
</gene>
<organism evidence="1 2">
    <name type="scientific">Parasponia andersonii</name>
    <name type="common">Sponia andersonii</name>
    <dbReference type="NCBI Taxonomy" id="3476"/>
    <lineage>
        <taxon>Eukaryota</taxon>
        <taxon>Viridiplantae</taxon>
        <taxon>Streptophyta</taxon>
        <taxon>Embryophyta</taxon>
        <taxon>Tracheophyta</taxon>
        <taxon>Spermatophyta</taxon>
        <taxon>Magnoliopsida</taxon>
        <taxon>eudicotyledons</taxon>
        <taxon>Gunneridae</taxon>
        <taxon>Pentapetalae</taxon>
        <taxon>rosids</taxon>
        <taxon>fabids</taxon>
        <taxon>Rosales</taxon>
        <taxon>Cannabaceae</taxon>
        <taxon>Parasponia</taxon>
    </lineage>
</organism>
<proteinExistence type="predicted"/>
<protein>
    <submittedName>
        <fullName evidence="1">Uncharacterized protein</fullName>
    </submittedName>
</protein>
<sequence>TYISSASKEVKRLTYPRRREKEVLALKNQREGGGAVVALLANLMSPPEQTTPICQAHAIAGPPPT</sequence>
<name>A0A2P5D651_PARAD</name>
<evidence type="ECO:0000313" key="2">
    <source>
        <dbReference type="Proteomes" id="UP000237105"/>
    </source>
</evidence>
<dbReference type="AlphaFoldDB" id="A0A2P5D651"/>
<dbReference type="EMBL" id="JXTB01000060">
    <property type="protein sequence ID" value="PON68771.1"/>
    <property type="molecule type" value="Genomic_DNA"/>
</dbReference>
<keyword evidence="2" id="KW-1185">Reference proteome</keyword>
<reference evidence="2" key="1">
    <citation type="submission" date="2016-06" db="EMBL/GenBank/DDBJ databases">
        <title>Parallel loss of symbiosis genes in relatives of nitrogen-fixing non-legume Parasponia.</title>
        <authorList>
            <person name="Van Velzen R."/>
            <person name="Holmer R."/>
            <person name="Bu F."/>
            <person name="Rutten L."/>
            <person name="Van Zeijl A."/>
            <person name="Liu W."/>
            <person name="Santuari L."/>
            <person name="Cao Q."/>
            <person name="Sharma T."/>
            <person name="Shen D."/>
            <person name="Roswanjaya Y."/>
            <person name="Wardhani T."/>
            <person name="Kalhor M.S."/>
            <person name="Jansen J."/>
            <person name="Van den Hoogen J."/>
            <person name="Gungor B."/>
            <person name="Hartog M."/>
            <person name="Hontelez J."/>
            <person name="Verver J."/>
            <person name="Yang W.-C."/>
            <person name="Schijlen E."/>
            <person name="Repin R."/>
            <person name="Schilthuizen M."/>
            <person name="Schranz E."/>
            <person name="Heidstra R."/>
            <person name="Miyata K."/>
            <person name="Fedorova E."/>
            <person name="Kohlen W."/>
            <person name="Bisseling T."/>
            <person name="Smit S."/>
            <person name="Geurts R."/>
        </authorList>
    </citation>
    <scope>NUCLEOTIDE SEQUENCE [LARGE SCALE GENOMIC DNA]</scope>
    <source>
        <strain evidence="2">cv. WU1-14</strain>
    </source>
</reference>
<comment type="caution">
    <text evidence="1">The sequence shown here is derived from an EMBL/GenBank/DDBJ whole genome shotgun (WGS) entry which is preliminary data.</text>
</comment>
<accession>A0A2P5D651</accession>
<feature type="non-terminal residue" evidence="1">
    <location>
        <position position="1"/>
    </location>
</feature>
<dbReference type="Proteomes" id="UP000237105">
    <property type="component" value="Unassembled WGS sequence"/>
</dbReference>
<evidence type="ECO:0000313" key="1">
    <source>
        <dbReference type="EMBL" id="PON68771.1"/>
    </source>
</evidence>